<organism evidence="3 5">
    <name type="scientific">Brachybacterium saurashtrense</name>
    <dbReference type="NCBI Taxonomy" id="556288"/>
    <lineage>
        <taxon>Bacteria</taxon>
        <taxon>Bacillati</taxon>
        <taxon>Actinomycetota</taxon>
        <taxon>Actinomycetes</taxon>
        <taxon>Micrococcales</taxon>
        <taxon>Dermabacteraceae</taxon>
        <taxon>Brachybacterium</taxon>
    </lineage>
</organism>
<feature type="coiled-coil region" evidence="1">
    <location>
        <begin position="5"/>
        <end position="32"/>
    </location>
</feature>
<evidence type="ECO:0000256" key="1">
    <source>
        <dbReference type="SAM" id="Coils"/>
    </source>
</evidence>
<reference evidence="3 5" key="2">
    <citation type="submission" date="2018-08" db="EMBL/GenBank/DDBJ databases">
        <title>Brachybacterium saurashtrense DSM 23186.</title>
        <authorList>
            <person name="Li Y."/>
        </authorList>
    </citation>
    <scope>NUCLEOTIDE SEQUENCE [LARGE SCALE GENOMIC DNA]</scope>
    <source>
        <strain evidence="3 5">DSM 23186</strain>
    </source>
</reference>
<reference evidence="2 4" key="1">
    <citation type="submission" date="2018-07" db="EMBL/GenBank/DDBJ databases">
        <title>Brachybacterium saurashtrense DSM 23186 genome sequence.</title>
        <authorList>
            <person name="Guo L."/>
        </authorList>
    </citation>
    <scope>NUCLEOTIDE SEQUENCE [LARGE SCALE GENOMIC DNA]</scope>
    <source>
        <strain evidence="2 4">DSM 23186</strain>
    </source>
</reference>
<dbReference type="Proteomes" id="UP000282185">
    <property type="component" value="Unassembled WGS sequence"/>
</dbReference>
<evidence type="ECO:0000313" key="2">
    <source>
        <dbReference type="EMBL" id="AXK46586.1"/>
    </source>
</evidence>
<gene>
    <name evidence="2" type="ORF">DWV08_13840</name>
    <name evidence="3" type="ORF">DXU92_05590</name>
</gene>
<dbReference type="Gene3D" id="3.30.1390.10">
    <property type="match status" value="1"/>
</dbReference>
<evidence type="ECO:0000313" key="3">
    <source>
        <dbReference type="EMBL" id="RRR24327.1"/>
    </source>
</evidence>
<evidence type="ECO:0008006" key="6">
    <source>
        <dbReference type="Google" id="ProtNLM"/>
    </source>
</evidence>
<protein>
    <recommendedName>
        <fullName evidence="6">Ribosomal protein L7/L12 C-terminal domain-containing protein</fullName>
    </recommendedName>
</protein>
<proteinExistence type="predicted"/>
<dbReference type="OrthoDB" id="3298842at2"/>
<accession>A0A345YRN4</accession>
<dbReference type="Proteomes" id="UP000254236">
    <property type="component" value="Chromosome"/>
</dbReference>
<evidence type="ECO:0000313" key="4">
    <source>
        <dbReference type="Proteomes" id="UP000254236"/>
    </source>
</evidence>
<dbReference type="KEGG" id="bsau:DWV08_13840"/>
<name>A0A345YRN4_9MICO</name>
<keyword evidence="4" id="KW-1185">Reference proteome</keyword>
<dbReference type="AlphaFoldDB" id="A0A345YRN4"/>
<dbReference type="EMBL" id="QSWH01000002">
    <property type="protein sequence ID" value="RRR24327.1"/>
    <property type="molecule type" value="Genomic_DNA"/>
</dbReference>
<evidence type="ECO:0000313" key="5">
    <source>
        <dbReference type="Proteomes" id="UP000282185"/>
    </source>
</evidence>
<dbReference type="EMBL" id="CP031356">
    <property type="protein sequence ID" value="AXK46586.1"/>
    <property type="molecule type" value="Genomic_DNA"/>
</dbReference>
<dbReference type="InterPro" id="IPR014719">
    <property type="entry name" value="Ribosomal_bL12_C/ClpS-like"/>
</dbReference>
<dbReference type="RefSeq" id="WP_115414335.1">
    <property type="nucleotide sequence ID" value="NZ_CP031356.1"/>
</dbReference>
<keyword evidence="1" id="KW-0175">Coiled coil</keyword>
<sequence>MFGRSRQQQAMIQRLQARTQELEALVDQLAARAGVGEAELVRLRAQAGSASLPEECRRLLEQGEVIAAIKAYREHTGAGLTEAKDRIDRHRASGS</sequence>